<comment type="caution">
    <text evidence="1">The sequence shown here is derived from an EMBL/GenBank/DDBJ whole genome shotgun (WGS) entry which is preliminary data.</text>
</comment>
<accession>A0A498KQL5</accession>
<keyword evidence="2" id="KW-1185">Reference proteome</keyword>
<evidence type="ECO:0000313" key="2">
    <source>
        <dbReference type="Proteomes" id="UP000290289"/>
    </source>
</evidence>
<reference evidence="1 2" key="1">
    <citation type="submission" date="2018-10" db="EMBL/GenBank/DDBJ databases">
        <title>A high-quality apple genome assembly.</title>
        <authorList>
            <person name="Hu J."/>
        </authorList>
    </citation>
    <scope>NUCLEOTIDE SEQUENCE [LARGE SCALE GENOMIC DNA]</scope>
    <source>
        <strain evidence="2">cv. HFTH1</strain>
        <tissue evidence="1">Young leaf</tissue>
    </source>
</reference>
<dbReference type="AlphaFoldDB" id="A0A498KQL5"/>
<sequence length="60" mass="6770">MAGGVSSTDQENKAFEIAVKRGEWEKLSLLHAIDGFEVIKSDQEPLPDYKDDLFPMTKKD</sequence>
<dbReference type="EMBL" id="RDQH01000120">
    <property type="protein sequence ID" value="RXI09907.1"/>
    <property type="molecule type" value="Genomic_DNA"/>
</dbReference>
<evidence type="ECO:0000313" key="1">
    <source>
        <dbReference type="EMBL" id="RXI09907.1"/>
    </source>
</evidence>
<gene>
    <name evidence="1" type="ORF">DVH24_006987</name>
</gene>
<proteinExistence type="predicted"/>
<dbReference type="Proteomes" id="UP000290289">
    <property type="component" value="Unassembled WGS sequence"/>
</dbReference>
<protein>
    <submittedName>
        <fullName evidence="1">Uncharacterized protein</fullName>
    </submittedName>
</protein>
<organism evidence="1 2">
    <name type="scientific">Malus domestica</name>
    <name type="common">Apple</name>
    <name type="synonym">Pyrus malus</name>
    <dbReference type="NCBI Taxonomy" id="3750"/>
    <lineage>
        <taxon>Eukaryota</taxon>
        <taxon>Viridiplantae</taxon>
        <taxon>Streptophyta</taxon>
        <taxon>Embryophyta</taxon>
        <taxon>Tracheophyta</taxon>
        <taxon>Spermatophyta</taxon>
        <taxon>Magnoliopsida</taxon>
        <taxon>eudicotyledons</taxon>
        <taxon>Gunneridae</taxon>
        <taxon>Pentapetalae</taxon>
        <taxon>rosids</taxon>
        <taxon>fabids</taxon>
        <taxon>Rosales</taxon>
        <taxon>Rosaceae</taxon>
        <taxon>Amygdaloideae</taxon>
        <taxon>Maleae</taxon>
        <taxon>Malus</taxon>
    </lineage>
</organism>
<name>A0A498KQL5_MALDO</name>